<organism evidence="1 2">
    <name type="scientific">Bacillus thuringiensis</name>
    <dbReference type="NCBI Taxonomy" id="1428"/>
    <lineage>
        <taxon>Bacteria</taxon>
        <taxon>Bacillati</taxon>
        <taxon>Bacillota</taxon>
        <taxon>Bacilli</taxon>
        <taxon>Bacillales</taxon>
        <taxon>Bacillaceae</taxon>
        <taxon>Bacillus</taxon>
        <taxon>Bacillus cereus group</taxon>
    </lineage>
</organism>
<protein>
    <submittedName>
        <fullName evidence="1">Uncharacterized protein</fullName>
    </submittedName>
</protein>
<sequence length="17" mass="1991">MKYSHDGINVKKQKNSN</sequence>
<evidence type="ECO:0000313" key="2">
    <source>
        <dbReference type="Proteomes" id="UP000195991"/>
    </source>
</evidence>
<name>A0A1C4ATY4_BACTU</name>
<dbReference type="Proteomes" id="UP000195991">
    <property type="component" value="Unassembled WGS sequence"/>
</dbReference>
<accession>A0A1C4ATY4</accession>
<gene>
    <name evidence="1" type="ORF">BTT61001_00934</name>
</gene>
<dbReference type="AlphaFoldDB" id="A0A1C4ATY4"/>
<dbReference type="EMBL" id="FMBI01000023">
    <property type="protein sequence ID" value="SCB98039.1"/>
    <property type="molecule type" value="Genomic_DNA"/>
</dbReference>
<evidence type="ECO:0000313" key="1">
    <source>
        <dbReference type="EMBL" id="SCB98039.1"/>
    </source>
</evidence>
<proteinExistence type="predicted"/>
<reference evidence="1 2" key="1">
    <citation type="submission" date="2016-08" db="EMBL/GenBank/DDBJ databases">
        <authorList>
            <person name="Seilhamer J.J."/>
        </authorList>
    </citation>
    <scope>NUCLEOTIDE SEQUENCE [LARGE SCALE GENOMIC DNA]</scope>
    <source>
        <strain evidence="1 2">IEBC_T61001</strain>
    </source>
</reference>